<name>A0ABU9BM56_9BURK</name>
<dbReference type="EMBL" id="JBBUTG010000002">
    <property type="protein sequence ID" value="MEK8029957.1"/>
    <property type="molecule type" value="Genomic_DNA"/>
</dbReference>
<gene>
    <name evidence="1" type="ORF">AACH06_03905</name>
</gene>
<accession>A0ABU9BM56</accession>
<dbReference type="Proteomes" id="UP001371218">
    <property type="component" value="Unassembled WGS sequence"/>
</dbReference>
<keyword evidence="2" id="KW-1185">Reference proteome</keyword>
<evidence type="ECO:0000313" key="1">
    <source>
        <dbReference type="EMBL" id="MEK8029957.1"/>
    </source>
</evidence>
<proteinExistence type="predicted"/>
<organism evidence="1 2">
    <name type="scientific">Ideonella lacteola</name>
    <dbReference type="NCBI Taxonomy" id="2984193"/>
    <lineage>
        <taxon>Bacteria</taxon>
        <taxon>Pseudomonadati</taxon>
        <taxon>Pseudomonadota</taxon>
        <taxon>Betaproteobacteria</taxon>
        <taxon>Burkholderiales</taxon>
        <taxon>Sphaerotilaceae</taxon>
        <taxon>Ideonella</taxon>
    </lineage>
</organism>
<reference evidence="1 2" key="1">
    <citation type="submission" date="2024-04" db="EMBL/GenBank/DDBJ databases">
        <title>Novel species of the genus Ideonella isolated from streams.</title>
        <authorList>
            <person name="Lu H."/>
        </authorList>
    </citation>
    <scope>NUCLEOTIDE SEQUENCE [LARGE SCALE GENOMIC DNA]</scope>
    <source>
        <strain evidence="1 2">DXS29W</strain>
    </source>
</reference>
<evidence type="ECO:0000313" key="2">
    <source>
        <dbReference type="Proteomes" id="UP001371218"/>
    </source>
</evidence>
<comment type="caution">
    <text evidence="1">The sequence shown here is derived from an EMBL/GenBank/DDBJ whole genome shotgun (WGS) entry which is preliminary data.</text>
</comment>
<protein>
    <submittedName>
        <fullName evidence="1">Uncharacterized protein</fullName>
    </submittedName>
</protein>
<sequence length="76" mass="8559">MSNPADLTQRAYAKHNRQLDNLNAQEDDWAHRAARGEAAAGEFLALAQQKLVVQKCMEATIQLNHKTTQKVINESR</sequence>
<dbReference type="RefSeq" id="WP_341424317.1">
    <property type="nucleotide sequence ID" value="NZ_JBBUTG010000002.1"/>
</dbReference>